<name>A0A6J5A7X8_9BURK</name>
<dbReference type="Proteomes" id="UP000494255">
    <property type="component" value="Unassembled WGS sequence"/>
</dbReference>
<reference evidence="1 2" key="1">
    <citation type="submission" date="2020-04" db="EMBL/GenBank/DDBJ databases">
        <authorList>
            <person name="De Canck E."/>
        </authorList>
    </citation>
    <scope>NUCLEOTIDE SEQUENCE [LARGE SCALE GENOMIC DNA]</scope>
    <source>
        <strain evidence="1 2">LMG 24238</strain>
    </source>
</reference>
<organism evidence="1 2">
    <name type="scientific">Paraburkholderia sediminicola</name>
    <dbReference type="NCBI Taxonomy" id="458836"/>
    <lineage>
        <taxon>Bacteria</taxon>
        <taxon>Pseudomonadati</taxon>
        <taxon>Pseudomonadota</taxon>
        <taxon>Betaproteobacteria</taxon>
        <taxon>Burkholderiales</taxon>
        <taxon>Burkholderiaceae</taxon>
        <taxon>Paraburkholderia</taxon>
    </lineage>
</organism>
<keyword evidence="2" id="KW-1185">Reference proteome</keyword>
<evidence type="ECO:0000313" key="2">
    <source>
        <dbReference type="Proteomes" id="UP000494255"/>
    </source>
</evidence>
<sequence>MLRLQTVRILRRDFCAVSGPVLPRTGPFFMVSQDVMCLIVAIRRVLVVSELI</sequence>
<protein>
    <submittedName>
        <fullName evidence="1">Uncharacterized protein</fullName>
    </submittedName>
</protein>
<accession>A0A6J5A7X8</accession>
<dbReference type="AlphaFoldDB" id="A0A6J5A7X8"/>
<gene>
    <name evidence="1" type="ORF">LMG24238_00968</name>
</gene>
<proteinExistence type="predicted"/>
<dbReference type="EMBL" id="CADIKC010000001">
    <property type="protein sequence ID" value="CAB3648588.1"/>
    <property type="molecule type" value="Genomic_DNA"/>
</dbReference>
<evidence type="ECO:0000313" key="1">
    <source>
        <dbReference type="EMBL" id="CAB3648588.1"/>
    </source>
</evidence>